<keyword evidence="3" id="KW-0276">Fatty acid metabolism</keyword>
<comment type="pathway">
    <text evidence="3">Lipid metabolism; fatty acid biosynthesis.</text>
</comment>
<protein>
    <recommendedName>
        <fullName evidence="1 3">Biotin carboxyl carrier protein of acetyl-CoA carboxylase</fullName>
    </recommendedName>
</protein>
<evidence type="ECO:0000256" key="1">
    <source>
        <dbReference type="ARBA" id="ARBA00017562"/>
    </source>
</evidence>
<keyword evidence="3" id="KW-0275">Fatty acid biosynthesis</keyword>
<accession>A0ABS5TEI8</accession>
<keyword evidence="6" id="KW-1185">Reference proteome</keyword>
<dbReference type="InterPro" id="IPR050709">
    <property type="entry name" value="Biotin_Carboxyl_Carrier/Decarb"/>
</dbReference>
<gene>
    <name evidence="5" type="ORF">KIH74_11265</name>
</gene>
<name>A0ABS5TEI8_9ACTN</name>
<evidence type="ECO:0000256" key="2">
    <source>
        <dbReference type="ARBA" id="ARBA00023267"/>
    </source>
</evidence>
<dbReference type="PANTHER" id="PTHR45266">
    <property type="entry name" value="OXALOACETATE DECARBOXYLASE ALPHA CHAIN"/>
    <property type="match status" value="1"/>
</dbReference>
<evidence type="ECO:0000313" key="5">
    <source>
        <dbReference type="EMBL" id="MBT0769503.1"/>
    </source>
</evidence>
<organism evidence="5 6">
    <name type="scientific">Kineosporia corallincola</name>
    <dbReference type="NCBI Taxonomy" id="2835133"/>
    <lineage>
        <taxon>Bacteria</taxon>
        <taxon>Bacillati</taxon>
        <taxon>Actinomycetota</taxon>
        <taxon>Actinomycetes</taxon>
        <taxon>Kineosporiales</taxon>
        <taxon>Kineosporiaceae</taxon>
        <taxon>Kineosporia</taxon>
    </lineage>
</organism>
<evidence type="ECO:0000313" key="6">
    <source>
        <dbReference type="Proteomes" id="UP001197247"/>
    </source>
</evidence>
<dbReference type="Gene3D" id="2.40.50.100">
    <property type="match status" value="1"/>
</dbReference>
<evidence type="ECO:0000256" key="3">
    <source>
        <dbReference type="RuleBase" id="RU364072"/>
    </source>
</evidence>
<dbReference type="InterPro" id="IPR001249">
    <property type="entry name" value="AcCoA_biotinCC"/>
</dbReference>
<dbReference type="PANTHER" id="PTHR45266:SF3">
    <property type="entry name" value="OXALOACETATE DECARBOXYLASE ALPHA CHAIN"/>
    <property type="match status" value="1"/>
</dbReference>
<dbReference type="SUPFAM" id="SSF51230">
    <property type="entry name" value="Single hybrid motif"/>
    <property type="match status" value="1"/>
</dbReference>
<dbReference type="InterPro" id="IPR011053">
    <property type="entry name" value="Single_hybrid_motif"/>
</dbReference>
<dbReference type="PRINTS" id="PR01071">
    <property type="entry name" value="ACOABIOTINCC"/>
</dbReference>
<dbReference type="RefSeq" id="WP_214155805.1">
    <property type="nucleotide sequence ID" value="NZ_JAHBAY010000004.1"/>
</dbReference>
<feature type="domain" description="Lipoyl-binding" evidence="4">
    <location>
        <begin position="70"/>
        <end position="146"/>
    </location>
</feature>
<dbReference type="Pfam" id="PF00364">
    <property type="entry name" value="Biotin_lipoyl"/>
    <property type="match status" value="1"/>
</dbReference>
<keyword evidence="2 3" id="KW-0092">Biotin</keyword>
<reference evidence="5 6" key="1">
    <citation type="submission" date="2021-05" db="EMBL/GenBank/DDBJ databases">
        <title>Kineosporia and Streptomyces sp. nov. two new marine actinobacteria isolated from Coral.</title>
        <authorList>
            <person name="Buangrab K."/>
            <person name="Sutthacheep M."/>
            <person name="Yeemin T."/>
            <person name="Harunari E."/>
            <person name="Igarashi Y."/>
            <person name="Kanchanasin P."/>
            <person name="Tanasupawat S."/>
            <person name="Phongsopitanun W."/>
        </authorList>
    </citation>
    <scope>NUCLEOTIDE SEQUENCE [LARGE SCALE GENOMIC DNA]</scope>
    <source>
        <strain evidence="5 6">J2-2</strain>
    </source>
</reference>
<proteinExistence type="predicted"/>
<comment type="caution">
    <text evidence="5">The sequence shown here is derived from an EMBL/GenBank/DDBJ whole genome shotgun (WGS) entry which is preliminary data.</text>
</comment>
<dbReference type="PROSITE" id="PS50968">
    <property type="entry name" value="BIOTINYL_LIPOYL"/>
    <property type="match status" value="1"/>
</dbReference>
<dbReference type="CDD" id="cd06850">
    <property type="entry name" value="biotinyl_domain"/>
    <property type="match status" value="1"/>
</dbReference>
<dbReference type="InterPro" id="IPR000089">
    <property type="entry name" value="Biotin_lipoyl"/>
</dbReference>
<keyword evidence="3" id="KW-0444">Lipid biosynthesis</keyword>
<sequence>MNEPVSKLTPVASRPDDGNLLDQALTLVRGLPGPLRRISVRSGDTAVEIDWEPGETAQTPAAPPEPADDLHVVPAPLVGTFYRAPAPGAAPFVEVGTAVEPGQTLGIVEAMKLLNPIVCEVTGQVVELLATDGEPVQFDQPLVRISPAG</sequence>
<evidence type="ECO:0000259" key="4">
    <source>
        <dbReference type="PROSITE" id="PS50968"/>
    </source>
</evidence>
<keyword evidence="3" id="KW-0443">Lipid metabolism</keyword>
<comment type="function">
    <text evidence="3">This protein is a component of the acetyl coenzyme A carboxylase complex; first, biotin carboxylase catalyzes the carboxylation of the carrier protein and then the transcarboxylase transfers the carboxyl group to form malonyl-CoA.</text>
</comment>
<dbReference type="Proteomes" id="UP001197247">
    <property type="component" value="Unassembled WGS sequence"/>
</dbReference>
<dbReference type="EMBL" id="JAHBAY010000004">
    <property type="protein sequence ID" value="MBT0769503.1"/>
    <property type="molecule type" value="Genomic_DNA"/>
</dbReference>